<dbReference type="InterPro" id="IPR053017">
    <property type="entry name" value="Mito_Cit/Oxoglu_Carrier"/>
</dbReference>
<protein>
    <submittedName>
        <fullName evidence="7">Mitochondrial DNA replication protein yhm2</fullName>
    </submittedName>
</protein>
<evidence type="ECO:0000313" key="7">
    <source>
        <dbReference type="EMBL" id="KAK9764035.1"/>
    </source>
</evidence>
<keyword evidence="3" id="KW-1133">Transmembrane helix</keyword>
<comment type="caution">
    <text evidence="7">The sequence shown here is derived from an EMBL/GenBank/DDBJ whole genome shotgun (WGS) entry which is preliminary data.</text>
</comment>
<evidence type="ECO:0000313" key="8">
    <source>
        <dbReference type="Proteomes" id="UP001479436"/>
    </source>
</evidence>
<dbReference type="InterPro" id="IPR023395">
    <property type="entry name" value="MCP_dom_sf"/>
</dbReference>
<dbReference type="PROSITE" id="PS50920">
    <property type="entry name" value="SOLCAR"/>
    <property type="match status" value="1"/>
</dbReference>
<feature type="repeat" description="Solcar" evidence="5">
    <location>
        <begin position="216"/>
        <end position="304"/>
    </location>
</feature>
<dbReference type="PANTHER" id="PTHR46982:SF1">
    <property type="entry name" value="CITRATE_OXOGLUTARATE CARRIER PROTEIN"/>
    <property type="match status" value="1"/>
</dbReference>
<dbReference type="EMBL" id="JASJQH010000509">
    <property type="protein sequence ID" value="KAK9764035.1"/>
    <property type="molecule type" value="Genomic_DNA"/>
</dbReference>
<dbReference type="Gene3D" id="1.50.40.10">
    <property type="entry name" value="Mitochondrial carrier domain"/>
    <property type="match status" value="2"/>
</dbReference>
<sequence length="313" mass="33859">MSTPSASLSSGSVPIVAPTAKKPISWSNLGIGAGVTLFEVTTLSQPFEVLKTHLAANRNDSLATAVKKTWQRGGFTGFYQCLIPWAWIEASTKGAALLFTASEVEYYMNSWGFSPGAAGIAGGMTGGLAQAYFTMGFCTFMKTVEITRQKEAGPSKSTWTVARDVVRKEGIRGINKGVNAVALRQCTNWGSRLGLSRIAENMILKFRKNTDQFAPLTNAEKIGASAVAGALSCWNQPIEVIRVEMQSQIKSPGRPEKLTISSAAKYIYQSHGLKGFYRGVTPRIGLGIWQTVCLVFGGDKVKSWVAERKAMKK</sequence>
<keyword evidence="6" id="KW-0813">Transport</keyword>
<dbReference type="InterPro" id="IPR018108">
    <property type="entry name" value="MCP_transmembrane"/>
</dbReference>
<dbReference type="Proteomes" id="UP001479436">
    <property type="component" value="Unassembled WGS sequence"/>
</dbReference>
<proteinExistence type="inferred from homology"/>
<comment type="similarity">
    <text evidence="6">Belongs to the mitochondrial carrier (TC 2.A.29) family.</text>
</comment>
<evidence type="ECO:0000256" key="6">
    <source>
        <dbReference type="RuleBase" id="RU000488"/>
    </source>
</evidence>
<gene>
    <name evidence="7" type="primary">YHM2_2</name>
    <name evidence="7" type="ORF">K7432_008822</name>
</gene>
<dbReference type="PANTHER" id="PTHR46982">
    <property type="entry name" value="CITRATE/OXOGLUTARATE CARRIER PROTEIN"/>
    <property type="match status" value="1"/>
</dbReference>
<reference evidence="7 8" key="1">
    <citation type="submission" date="2023-04" db="EMBL/GenBank/DDBJ databases">
        <title>Genome of Basidiobolus ranarum AG-B5.</title>
        <authorList>
            <person name="Stajich J.E."/>
            <person name="Carter-House D."/>
            <person name="Gryganskyi A."/>
        </authorList>
    </citation>
    <scope>NUCLEOTIDE SEQUENCE [LARGE SCALE GENOMIC DNA]</scope>
    <source>
        <strain evidence="7 8">AG-B5</strain>
    </source>
</reference>
<evidence type="ECO:0000256" key="4">
    <source>
        <dbReference type="ARBA" id="ARBA00023136"/>
    </source>
</evidence>
<dbReference type="Pfam" id="PF00153">
    <property type="entry name" value="Mito_carr"/>
    <property type="match status" value="3"/>
</dbReference>
<keyword evidence="8" id="KW-1185">Reference proteome</keyword>
<dbReference type="SUPFAM" id="SSF103506">
    <property type="entry name" value="Mitochondrial carrier"/>
    <property type="match status" value="1"/>
</dbReference>
<evidence type="ECO:0000256" key="3">
    <source>
        <dbReference type="ARBA" id="ARBA00022989"/>
    </source>
</evidence>
<evidence type="ECO:0000256" key="5">
    <source>
        <dbReference type="PROSITE-ProRule" id="PRU00282"/>
    </source>
</evidence>
<evidence type="ECO:0000256" key="2">
    <source>
        <dbReference type="ARBA" id="ARBA00022692"/>
    </source>
</evidence>
<accession>A0ABR2WR98</accession>
<evidence type="ECO:0000256" key="1">
    <source>
        <dbReference type="ARBA" id="ARBA00004141"/>
    </source>
</evidence>
<name>A0ABR2WR98_9FUNG</name>
<keyword evidence="4 5" id="KW-0472">Membrane</keyword>
<comment type="subcellular location">
    <subcellularLocation>
        <location evidence="1">Membrane</location>
        <topology evidence="1">Multi-pass membrane protein</topology>
    </subcellularLocation>
</comment>
<organism evidence="7 8">
    <name type="scientific">Basidiobolus ranarum</name>
    <dbReference type="NCBI Taxonomy" id="34480"/>
    <lineage>
        <taxon>Eukaryota</taxon>
        <taxon>Fungi</taxon>
        <taxon>Fungi incertae sedis</taxon>
        <taxon>Zoopagomycota</taxon>
        <taxon>Entomophthoromycotina</taxon>
        <taxon>Basidiobolomycetes</taxon>
        <taxon>Basidiobolales</taxon>
        <taxon>Basidiobolaceae</taxon>
        <taxon>Basidiobolus</taxon>
    </lineage>
</organism>
<keyword evidence="2 5" id="KW-0812">Transmembrane</keyword>